<accession>A0A2H3DSH5</accession>
<dbReference type="Proteomes" id="UP000217790">
    <property type="component" value="Unassembled WGS sequence"/>
</dbReference>
<keyword evidence="2" id="KW-1185">Reference proteome</keyword>
<reference evidence="2" key="1">
    <citation type="journal article" date="2017" name="Nat. Ecol. Evol.">
        <title>Genome expansion and lineage-specific genetic innovations in the forest pathogenic fungi Armillaria.</title>
        <authorList>
            <person name="Sipos G."/>
            <person name="Prasanna A.N."/>
            <person name="Walter M.C."/>
            <person name="O'Connor E."/>
            <person name="Balint B."/>
            <person name="Krizsan K."/>
            <person name="Kiss B."/>
            <person name="Hess J."/>
            <person name="Varga T."/>
            <person name="Slot J."/>
            <person name="Riley R."/>
            <person name="Boka B."/>
            <person name="Rigling D."/>
            <person name="Barry K."/>
            <person name="Lee J."/>
            <person name="Mihaltcheva S."/>
            <person name="LaButti K."/>
            <person name="Lipzen A."/>
            <person name="Waldron R."/>
            <person name="Moloney N.M."/>
            <person name="Sperisen C."/>
            <person name="Kredics L."/>
            <person name="Vagvoelgyi C."/>
            <person name="Patrignani A."/>
            <person name="Fitzpatrick D."/>
            <person name="Nagy I."/>
            <person name="Doyle S."/>
            <person name="Anderson J.B."/>
            <person name="Grigoriev I.V."/>
            <person name="Gueldener U."/>
            <person name="Muensterkoetter M."/>
            <person name="Nagy L.G."/>
        </authorList>
    </citation>
    <scope>NUCLEOTIDE SEQUENCE [LARGE SCALE GENOMIC DNA]</scope>
    <source>
        <strain evidence="2">Ar21-2</strain>
    </source>
</reference>
<gene>
    <name evidence="1" type="ORF">ARMGADRAFT_1105658</name>
</gene>
<name>A0A2H3DSH5_ARMGA</name>
<organism evidence="1 2">
    <name type="scientific">Armillaria gallica</name>
    <name type="common">Bulbous honey fungus</name>
    <name type="synonym">Armillaria bulbosa</name>
    <dbReference type="NCBI Taxonomy" id="47427"/>
    <lineage>
        <taxon>Eukaryota</taxon>
        <taxon>Fungi</taxon>
        <taxon>Dikarya</taxon>
        <taxon>Basidiomycota</taxon>
        <taxon>Agaricomycotina</taxon>
        <taxon>Agaricomycetes</taxon>
        <taxon>Agaricomycetidae</taxon>
        <taxon>Agaricales</taxon>
        <taxon>Marasmiineae</taxon>
        <taxon>Physalacriaceae</taxon>
        <taxon>Armillaria</taxon>
    </lineage>
</organism>
<protein>
    <submittedName>
        <fullName evidence="1">Uncharacterized protein</fullName>
    </submittedName>
</protein>
<sequence length="151" mass="16275">MATDTPISEGACVLVAGAGVWKGEPGGLGRILVSIMDTGPENDVHAPYQAGNNMPLSHSHLECVADVKSLNYNEMDNVDPRMIKKEPSSPRHNSEANCALNSCWPSSAQGRTLISESAFACGLPDHAEFFSPVDTRWQVFSDMTRSRVTLA</sequence>
<evidence type="ECO:0000313" key="2">
    <source>
        <dbReference type="Proteomes" id="UP000217790"/>
    </source>
</evidence>
<dbReference type="EMBL" id="KZ293660">
    <property type="protein sequence ID" value="PBK92057.1"/>
    <property type="molecule type" value="Genomic_DNA"/>
</dbReference>
<dbReference type="AlphaFoldDB" id="A0A2H3DSH5"/>
<dbReference type="InParanoid" id="A0A2H3DSH5"/>
<evidence type="ECO:0000313" key="1">
    <source>
        <dbReference type="EMBL" id="PBK92057.1"/>
    </source>
</evidence>
<proteinExistence type="predicted"/>